<dbReference type="EMBL" id="JADOEF010000001">
    <property type="protein sequence ID" value="MBF7809022.1"/>
    <property type="molecule type" value="Genomic_DNA"/>
</dbReference>
<dbReference type="SUPFAM" id="SSF69360">
    <property type="entry name" value="Cell wall binding repeat"/>
    <property type="match status" value="1"/>
</dbReference>
<protein>
    <submittedName>
        <fullName evidence="1">Cell wall-binding protein</fullName>
    </submittedName>
</protein>
<sequence>MKKKIIRKMICIGLLSLTLLGFTSIGASAEWKQDDVEWWYANGDSYATGWNQIVGKWYYFYSDGYMAKNQYIGSYYLDADGAWTTNIPDYVKKTGVIADNSRMVYLSINGCVYHRTPNCGGDKTREMTLNQAKRLGAAPHSKCWGLSGLM</sequence>
<dbReference type="Proteomes" id="UP000631418">
    <property type="component" value="Unassembled WGS sequence"/>
</dbReference>
<proteinExistence type="predicted"/>
<reference evidence="1" key="1">
    <citation type="submission" date="2020-11" db="EMBL/GenBank/DDBJ databases">
        <authorList>
            <person name="Thieme N."/>
            <person name="Liebl W."/>
            <person name="Zverlov V."/>
        </authorList>
    </citation>
    <scope>NUCLEOTIDE SEQUENCE</scope>
    <source>
        <strain evidence="1">NT08</strain>
    </source>
</reference>
<name>A0A1S8QQI2_CLOBE</name>
<organism evidence="1 2">
    <name type="scientific">Clostridium beijerinckii</name>
    <name type="common">Clostridium MP</name>
    <dbReference type="NCBI Taxonomy" id="1520"/>
    <lineage>
        <taxon>Bacteria</taxon>
        <taxon>Bacillati</taxon>
        <taxon>Bacillota</taxon>
        <taxon>Clostridia</taxon>
        <taxon>Eubacteriales</taxon>
        <taxon>Clostridiaceae</taxon>
        <taxon>Clostridium</taxon>
    </lineage>
</organism>
<accession>A0A1S8QQI2</accession>
<comment type="caution">
    <text evidence="1">The sequence shown here is derived from an EMBL/GenBank/DDBJ whole genome shotgun (WGS) entry which is preliminary data.</text>
</comment>
<dbReference type="PROSITE" id="PS51170">
    <property type="entry name" value="CW"/>
    <property type="match status" value="1"/>
</dbReference>
<dbReference type="Gene3D" id="2.10.270.20">
    <property type="match status" value="1"/>
</dbReference>
<evidence type="ECO:0000313" key="2">
    <source>
        <dbReference type="Proteomes" id="UP000631418"/>
    </source>
</evidence>
<evidence type="ECO:0000313" key="1">
    <source>
        <dbReference type="EMBL" id="MBF7809022.1"/>
    </source>
</evidence>
<dbReference type="InterPro" id="IPR018337">
    <property type="entry name" value="Cell_wall/Cho-bd_repeat"/>
</dbReference>
<dbReference type="Pfam" id="PF19127">
    <property type="entry name" value="Choline_bind_3"/>
    <property type="match status" value="1"/>
</dbReference>
<gene>
    <name evidence="1" type="ORF">IS491_10165</name>
</gene>
<dbReference type="AlphaFoldDB" id="A0A1S8QQI2"/>
<dbReference type="RefSeq" id="WP_012060378.1">
    <property type="nucleotide sequence ID" value="NZ_CP053893.1"/>
</dbReference>